<evidence type="ECO:0000256" key="3">
    <source>
        <dbReference type="ARBA" id="ARBA00022692"/>
    </source>
</evidence>
<dbReference type="AlphaFoldDB" id="B8IEZ7"/>
<keyword evidence="2" id="KW-1003">Cell membrane</keyword>
<dbReference type="STRING" id="460265.Mnod_0676"/>
<dbReference type="OrthoDB" id="8149983at2"/>
<feature type="transmembrane region" description="Helical" evidence="6">
    <location>
        <begin position="415"/>
        <end position="432"/>
    </location>
</feature>
<feature type="transmembrane region" description="Helical" evidence="6">
    <location>
        <begin position="381"/>
        <end position="403"/>
    </location>
</feature>
<dbReference type="InterPro" id="IPR050833">
    <property type="entry name" value="Poly_Biosynth_Transport"/>
</dbReference>
<proteinExistence type="predicted"/>
<dbReference type="Proteomes" id="UP000008207">
    <property type="component" value="Chromosome"/>
</dbReference>
<feature type="transmembrane region" description="Helical" evidence="6">
    <location>
        <begin position="438"/>
        <end position="464"/>
    </location>
</feature>
<feature type="transmembrane region" description="Helical" evidence="6">
    <location>
        <begin position="201"/>
        <end position="220"/>
    </location>
</feature>
<feature type="transmembrane region" description="Helical" evidence="6">
    <location>
        <begin position="324"/>
        <end position="342"/>
    </location>
</feature>
<dbReference type="PANTHER" id="PTHR30250">
    <property type="entry name" value="PST FAMILY PREDICTED COLANIC ACID TRANSPORTER"/>
    <property type="match status" value="1"/>
</dbReference>
<keyword evidence="4 6" id="KW-1133">Transmembrane helix</keyword>
<protein>
    <submittedName>
        <fullName evidence="7">Membrane protein involved in the export of O-antigen and teichoic acid-like protein</fullName>
    </submittedName>
</protein>
<keyword evidence="3 6" id="KW-0812">Transmembrane</keyword>
<feature type="transmembrane region" description="Helical" evidence="6">
    <location>
        <begin position="137"/>
        <end position="158"/>
    </location>
</feature>
<dbReference type="GO" id="GO:0005886">
    <property type="term" value="C:plasma membrane"/>
    <property type="evidence" value="ECO:0007669"/>
    <property type="project" value="UniProtKB-SubCell"/>
</dbReference>
<feature type="transmembrane region" description="Helical" evidence="6">
    <location>
        <begin position="34"/>
        <end position="53"/>
    </location>
</feature>
<evidence type="ECO:0000256" key="4">
    <source>
        <dbReference type="ARBA" id="ARBA00022989"/>
    </source>
</evidence>
<dbReference type="PANTHER" id="PTHR30250:SF11">
    <property type="entry name" value="O-ANTIGEN TRANSPORTER-RELATED"/>
    <property type="match status" value="1"/>
</dbReference>
<feature type="transmembrane region" description="Helical" evidence="6">
    <location>
        <begin position="108"/>
        <end position="128"/>
    </location>
</feature>
<feature type="transmembrane region" description="Helical" evidence="6">
    <location>
        <begin position="164"/>
        <end position="181"/>
    </location>
</feature>
<dbReference type="HOGENOM" id="CLU_580969_0_0_5"/>
<keyword evidence="8" id="KW-1185">Reference proteome</keyword>
<sequence>MAVIAAFVINAALNFALGLLIARFLGPADFGRFALGTAGAVLLNTLLFEWLRLSATRFYSDRVRRHEPWIRHMLNRAYAAVAVGLFGAALICLGGGEAAAGWRDEARLSAAAAAAAIGIGLFDAYAALARARFAGGLYLRLVLAKNAIAALLMTGTAWLLPSPALVMVAGGLSQLLAVLAVRQALADPARAEARRHGPETLRLFLGYGLPLIAANAVYHLMPFANRAAIAAAAGFAESGYFSLAADIGGRIFSTLGAALDLLLFQLAVRAEEHHGAAAGEDQVARNAAVVVALMLPSAAGFWLVAPAVEAIVVPEAFRGHFTHYTLILLPGLFAGALMNFALNPIFQIRRRTRPVIAAALIGAAVNAFGVLTLAGRFGASGIAAAQSLGLIAACGFLGLRGLAGPQRLRLPLRDLGATLAATTVMVVAVLPLRGLAPWLALASSVAVGAAVYGTLVWSFDIAGLRTAVAPRLRRAVPAE</sequence>
<evidence type="ECO:0000313" key="7">
    <source>
        <dbReference type="EMBL" id="ACL55708.1"/>
    </source>
</evidence>
<organism evidence="7 8">
    <name type="scientific">Methylobacterium nodulans (strain LMG 21967 / CNCM I-2342 / ORS 2060)</name>
    <dbReference type="NCBI Taxonomy" id="460265"/>
    <lineage>
        <taxon>Bacteria</taxon>
        <taxon>Pseudomonadati</taxon>
        <taxon>Pseudomonadota</taxon>
        <taxon>Alphaproteobacteria</taxon>
        <taxon>Hyphomicrobiales</taxon>
        <taxon>Methylobacteriaceae</taxon>
        <taxon>Methylobacterium</taxon>
    </lineage>
</organism>
<reference evidence="7 8" key="1">
    <citation type="submission" date="2009-01" db="EMBL/GenBank/DDBJ databases">
        <title>Complete sequence of chromosome of Methylobacterium nodulans ORS 2060.</title>
        <authorList>
            <consortium name="US DOE Joint Genome Institute"/>
            <person name="Lucas S."/>
            <person name="Copeland A."/>
            <person name="Lapidus A."/>
            <person name="Glavina del Rio T."/>
            <person name="Dalin E."/>
            <person name="Tice H."/>
            <person name="Bruce D."/>
            <person name="Goodwin L."/>
            <person name="Pitluck S."/>
            <person name="Sims D."/>
            <person name="Brettin T."/>
            <person name="Detter J.C."/>
            <person name="Han C."/>
            <person name="Larimer F."/>
            <person name="Land M."/>
            <person name="Hauser L."/>
            <person name="Kyrpides N."/>
            <person name="Ivanova N."/>
            <person name="Marx C.J."/>
            <person name="Richardson P."/>
        </authorList>
    </citation>
    <scope>NUCLEOTIDE SEQUENCE [LARGE SCALE GENOMIC DNA]</scope>
    <source>
        <strain evidence="8">LMG 21967 / CNCM I-2342 / ORS 2060</strain>
    </source>
</reference>
<evidence type="ECO:0000256" key="1">
    <source>
        <dbReference type="ARBA" id="ARBA00004651"/>
    </source>
</evidence>
<evidence type="ECO:0000256" key="5">
    <source>
        <dbReference type="ARBA" id="ARBA00023136"/>
    </source>
</evidence>
<feature type="transmembrane region" description="Helical" evidence="6">
    <location>
        <begin position="240"/>
        <end position="263"/>
    </location>
</feature>
<feature type="transmembrane region" description="Helical" evidence="6">
    <location>
        <begin position="74"/>
        <end position="96"/>
    </location>
</feature>
<feature type="transmembrane region" description="Helical" evidence="6">
    <location>
        <begin position="283"/>
        <end position="304"/>
    </location>
</feature>
<evidence type="ECO:0000256" key="2">
    <source>
        <dbReference type="ARBA" id="ARBA00022475"/>
    </source>
</evidence>
<dbReference type="KEGG" id="mno:Mnod_0676"/>
<gene>
    <name evidence="7" type="ordered locus">Mnod_0676</name>
</gene>
<dbReference type="eggNOG" id="COG2244">
    <property type="taxonomic scope" value="Bacteria"/>
</dbReference>
<keyword evidence="5 6" id="KW-0472">Membrane</keyword>
<dbReference type="RefSeq" id="WP_015927413.1">
    <property type="nucleotide sequence ID" value="NC_011894.1"/>
</dbReference>
<evidence type="ECO:0000313" key="8">
    <source>
        <dbReference type="Proteomes" id="UP000008207"/>
    </source>
</evidence>
<evidence type="ECO:0000256" key="6">
    <source>
        <dbReference type="SAM" id="Phobius"/>
    </source>
</evidence>
<feature type="transmembrane region" description="Helical" evidence="6">
    <location>
        <begin position="354"/>
        <end position="375"/>
    </location>
</feature>
<accession>B8IEZ7</accession>
<dbReference type="EMBL" id="CP001349">
    <property type="protein sequence ID" value="ACL55708.1"/>
    <property type="molecule type" value="Genomic_DNA"/>
</dbReference>
<comment type="subcellular location">
    <subcellularLocation>
        <location evidence="1">Cell membrane</location>
        <topology evidence="1">Multi-pass membrane protein</topology>
    </subcellularLocation>
</comment>
<name>B8IEZ7_METNO</name>